<feature type="signal peptide" evidence="2">
    <location>
        <begin position="1"/>
        <end position="27"/>
    </location>
</feature>
<dbReference type="InterPro" id="IPR013128">
    <property type="entry name" value="Peptidase_C1A"/>
</dbReference>
<reference evidence="5" key="1">
    <citation type="journal article" date="2011" name="Nature">
        <title>Genome sequence and analysis of the tuber crop potato.</title>
        <authorList>
            <consortium name="The Potato Genome Sequencing Consortium"/>
        </authorList>
    </citation>
    <scope>NUCLEOTIDE SEQUENCE [LARGE SCALE GENOMIC DNA]</scope>
    <source>
        <strain evidence="5">cv. DM1-3 516 R44</strain>
    </source>
</reference>
<dbReference type="Gene3D" id="3.90.70.10">
    <property type="entry name" value="Cysteine proteinases"/>
    <property type="match status" value="1"/>
</dbReference>
<evidence type="ECO:0000256" key="2">
    <source>
        <dbReference type="SAM" id="SignalP"/>
    </source>
</evidence>
<evidence type="ECO:0000259" key="3">
    <source>
        <dbReference type="SMART" id="SM00848"/>
    </source>
</evidence>
<protein>
    <submittedName>
        <fullName evidence="4">Cysteine protease</fullName>
    </submittedName>
</protein>
<accession>M1AN81</accession>
<dbReference type="AlphaFoldDB" id="M1AN81"/>
<dbReference type="InterPro" id="IPR038765">
    <property type="entry name" value="Papain-like_cys_pep_sf"/>
</dbReference>
<gene>
    <name evidence="4" type="primary">LOC102599662</name>
</gene>
<sequence>MALKFCRLSLVALLVVVGTLRFRATNARDLQVYSMLERHEKWMSHHGRVYKDDVEKAERLKIFKENVDFIESFNNDAVHSYQLGVNKFADLTNEEFQSMVGRYNLSFLPKTSNLQSFSYESENSSPDSLNWREQGAVTPVKDQGKCGKSQIKVHPPIQFKTQ</sequence>
<name>M1AN81_SOLTU</name>
<reference evidence="4" key="2">
    <citation type="submission" date="2015-06" db="UniProtKB">
        <authorList>
            <consortium name="EnsemblPlants"/>
        </authorList>
    </citation>
    <scope>IDENTIFICATION</scope>
    <source>
        <strain evidence="4">DM1-3 516 R44</strain>
    </source>
</reference>
<dbReference type="SMART" id="SM00848">
    <property type="entry name" value="Inhibitor_I29"/>
    <property type="match status" value="1"/>
</dbReference>
<keyword evidence="2" id="KW-0732">Signal</keyword>
<organism evidence="4 5">
    <name type="scientific">Solanum tuberosum</name>
    <name type="common">Potato</name>
    <dbReference type="NCBI Taxonomy" id="4113"/>
    <lineage>
        <taxon>Eukaryota</taxon>
        <taxon>Viridiplantae</taxon>
        <taxon>Streptophyta</taxon>
        <taxon>Embryophyta</taxon>
        <taxon>Tracheophyta</taxon>
        <taxon>Spermatophyta</taxon>
        <taxon>Magnoliopsida</taxon>
        <taxon>eudicotyledons</taxon>
        <taxon>Gunneridae</taxon>
        <taxon>Pentapetalae</taxon>
        <taxon>asterids</taxon>
        <taxon>lamiids</taxon>
        <taxon>Solanales</taxon>
        <taxon>Solanaceae</taxon>
        <taxon>Solanoideae</taxon>
        <taxon>Solaneae</taxon>
        <taxon>Solanum</taxon>
    </lineage>
</organism>
<feature type="domain" description="Cathepsin propeptide inhibitor" evidence="3">
    <location>
        <begin position="39"/>
        <end position="96"/>
    </location>
</feature>
<dbReference type="OrthoDB" id="1280987at2759"/>
<dbReference type="GO" id="GO:0008234">
    <property type="term" value="F:cysteine-type peptidase activity"/>
    <property type="evidence" value="ECO:0007669"/>
    <property type="project" value="InterPro"/>
</dbReference>
<dbReference type="InterPro" id="IPR013201">
    <property type="entry name" value="Prot_inhib_I29"/>
</dbReference>
<proteinExistence type="predicted"/>
<feature type="chain" id="PRO_5004011475" evidence="2">
    <location>
        <begin position="28"/>
        <end position="162"/>
    </location>
</feature>
<feature type="region of interest" description="Disordered" evidence="1">
    <location>
        <begin position="118"/>
        <end position="162"/>
    </location>
</feature>
<evidence type="ECO:0000313" key="4">
    <source>
        <dbReference type="EnsemblPlants" id="PGSC0003DMT400026494"/>
    </source>
</evidence>
<evidence type="ECO:0000256" key="1">
    <source>
        <dbReference type="SAM" id="MobiDB-lite"/>
    </source>
</evidence>
<dbReference type="ExpressionAtlas" id="M1AN81">
    <property type="expression patterns" value="baseline and differential"/>
</dbReference>
<dbReference type="EnsemblPlants" id="PGSC0003DMT400026494">
    <property type="protein sequence ID" value="PGSC0003DMT400026494"/>
    <property type="gene ID" value="PGSC0003DMG400010225"/>
</dbReference>
<dbReference type="Gene3D" id="1.10.287.2250">
    <property type="match status" value="1"/>
</dbReference>
<dbReference type="HOGENOM" id="CLU_012184_7_6_1"/>
<dbReference type="PANTHER" id="PTHR12411">
    <property type="entry name" value="CYSTEINE PROTEASE FAMILY C1-RELATED"/>
    <property type="match status" value="1"/>
</dbReference>
<feature type="compositionally biased region" description="Polar residues" evidence="1">
    <location>
        <begin position="118"/>
        <end position="128"/>
    </location>
</feature>
<dbReference type="Proteomes" id="UP000011115">
    <property type="component" value="Unassembled WGS sequence"/>
</dbReference>
<evidence type="ECO:0000313" key="5">
    <source>
        <dbReference type="Proteomes" id="UP000011115"/>
    </source>
</evidence>
<dbReference type="SUPFAM" id="SSF54001">
    <property type="entry name" value="Cysteine proteinases"/>
    <property type="match status" value="1"/>
</dbReference>
<keyword evidence="5" id="KW-1185">Reference proteome</keyword>
<dbReference type="Gramene" id="PGSC0003DMT400026494">
    <property type="protein sequence ID" value="PGSC0003DMT400026494"/>
    <property type="gene ID" value="PGSC0003DMG400010225"/>
</dbReference>
<dbReference type="Pfam" id="PF08246">
    <property type="entry name" value="Inhibitor_I29"/>
    <property type="match status" value="1"/>
</dbReference>